<dbReference type="Proteomes" id="UP000727857">
    <property type="component" value="Unassembled WGS sequence"/>
</dbReference>
<reference evidence="1" key="2">
    <citation type="journal article" date="2021" name="PeerJ">
        <title>Extensive microbial diversity within the chicken gut microbiome revealed by metagenomics and culture.</title>
        <authorList>
            <person name="Gilroy R."/>
            <person name="Ravi A."/>
            <person name="Getino M."/>
            <person name="Pursley I."/>
            <person name="Horton D.L."/>
            <person name="Alikhan N.F."/>
            <person name="Baker D."/>
            <person name="Gharbi K."/>
            <person name="Hall N."/>
            <person name="Watson M."/>
            <person name="Adriaenssens E.M."/>
            <person name="Foster-Nyarko E."/>
            <person name="Jarju S."/>
            <person name="Secka A."/>
            <person name="Antonio M."/>
            <person name="Oren A."/>
            <person name="Chaudhuri R.R."/>
            <person name="La Ragione R."/>
            <person name="Hildebrand F."/>
            <person name="Pallen M.J."/>
        </authorList>
    </citation>
    <scope>NUCLEOTIDE SEQUENCE</scope>
    <source>
        <strain evidence="1">517</strain>
    </source>
</reference>
<organism evidence="1 2">
    <name type="scientific">Candidatus Stercoripulliclostridium pullicola</name>
    <dbReference type="NCBI Taxonomy" id="2840953"/>
    <lineage>
        <taxon>Bacteria</taxon>
        <taxon>Bacillati</taxon>
        <taxon>Bacillota</taxon>
        <taxon>Clostridia</taxon>
        <taxon>Eubacteriales</taxon>
        <taxon>Candidatus Stercoripulliclostridium</taxon>
    </lineage>
</organism>
<dbReference type="EMBL" id="JADINF010000110">
    <property type="protein sequence ID" value="MBO8424230.1"/>
    <property type="molecule type" value="Genomic_DNA"/>
</dbReference>
<evidence type="ECO:0000313" key="1">
    <source>
        <dbReference type="EMBL" id="MBO8424230.1"/>
    </source>
</evidence>
<dbReference type="Gene3D" id="3.40.720.10">
    <property type="entry name" value="Alkaline Phosphatase, subunit A"/>
    <property type="match status" value="2"/>
</dbReference>
<sequence length="267" mass="30162">MEFFDIPLTRFAGTIADVSGVRAPEYCPKERVEEIKTLVRDTTGKDTVDKVVIYNPDALGAWYVDKYAETFKPVTSVCPLRVNYLTSYPPKTPVCFGTMFTGATPDQHGIHHYDKHLLKIESLFDVWAEAGKKVAMVSVAGQSIPILFAERDIDYYLYATDGAVTAKAVELIESGKYDVVEVYTMEYDTVMHMTHPQSFFAKRAARHHVESFTAIYDAVKRSYAGQNTLLTFSPDHGVHREWYLLGNHGKNIPKDMNLSHFYTVVKG</sequence>
<dbReference type="AlphaFoldDB" id="A0A940DG99"/>
<dbReference type="SUPFAM" id="SSF53649">
    <property type="entry name" value="Alkaline phosphatase-like"/>
    <property type="match status" value="1"/>
</dbReference>
<protein>
    <recommendedName>
        <fullName evidence="3">Type I phosphodiesterase / nucleotide pyrophosphatase</fullName>
    </recommendedName>
</protein>
<comment type="caution">
    <text evidence="1">The sequence shown here is derived from an EMBL/GenBank/DDBJ whole genome shotgun (WGS) entry which is preliminary data.</text>
</comment>
<name>A0A940DG99_9FIRM</name>
<accession>A0A940DG99</accession>
<dbReference type="InterPro" id="IPR017850">
    <property type="entry name" value="Alkaline_phosphatase_core_sf"/>
</dbReference>
<gene>
    <name evidence="1" type="ORF">IAB16_04360</name>
</gene>
<proteinExistence type="predicted"/>
<evidence type="ECO:0008006" key="3">
    <source>
        <dbReference type="Google" id="ProtNLM"/>
    </source>
</evidence>
<evidence type="ECO:0000313" key="2">
    <source>
        <dbReference type="Proteomes" id="UP000727857"/>
    </source>
</evidence>
<reference evidence="1" key="1">
    <citation type="submission" date="2020-10" db="EMBL/GenBank/DDBJ databases">
        <authorList>
            <person name="Gilroy R."/>
        </authorList>
    </citation>
    <scope>NUCLEOTIDE SEQUENCE</scope>
    <source>
        <strain evidence="1">517</strain>
    </source>
</reference>